<dbReference type="GO" id="GO:0016747">
    <property type="term" value="F:acyltransferase activity, transferring groups other than amino-acyl groups"/>
    <property type="evidence" value="ECO:0007669"/>
    <property type="project" value="InterPro"/>
</dbReference>
<reference evidence="2 3" key="1">
    <citation type="submission" date="2019-09" db="EMBL/GenBank/DDBJ databases">
        <title>Non-baumannii Acinetobacter spp. carrying blaNDM-1 isolated in China.</title>
        <authorList>
            <person name="Cui C."/>
            <person name="Chen C."/>
            <person name="Sun J."/>
            <person name="Liu Y."/>
        </authorList>
    </citation>
    <scope>NUCLEOTIDE SEQUENCE [LARGE SCALE GENOMIC DNA]</scope>
    <source>
        <strain evidence="2 3">HZE23-1</strain>
    </source>
</reference>
<dbReference type="Gene3D" id="3.40.630.30">
    <property type="match status" value="1"/>
</dbReference>
<protein>
    <submittedName>
        <fullName evidence="2">GNAT family N-acetyltransferase</fullName>
    </submittedName>
</protein>
<dbReference type="Pfam" id="PF13673">
    <property type="entry name" value="Acetyltransf_10"/>
    <property type="match status" value="1"/>
</dbReference>
<proteinExistence type="predicted"/>
<dbReference type="RefSeq" id="WP_008307555.1">
    <property type="nucleotide sequence ID" value="NZ_CP044463.1"/>
</dbReference>
<feature type="domain" description="N-acetyltransferase" evidence="1">
    <location>
        <begin position="1"/>
        <end position="148"/>
    </location>
</feature>
<dbReference type="Proteomes" id="UP000503505">
    <property type="component" value="Chromosome"/>
</dbReference>
<dbReference type="InterPro" id="IPR016181">
    <property type="entry name" value="Acyl_CoA_acyltransferase"/>
</dbReference>
<organism evidence="2 3">
    <name type="scientific">Acinetobacter schindleri</name>
    <dbReference type="NCBI Taxonomy" id="108981"/>
    <lineage>
        <taxon>Bacteria</taxon>
        <taxon>Pseudomonadati</taxon>
        <taxon>Pseudomonadota</taxon>
        <taxon>Gammaproteobacteria</taxon>
        <taxon>Moraxellales</taxon>
        <taxon>Moraxellaceae</taxon>
        <taxon>Acinetobacter</taxon>
    </lineage>
</organism>
<dbReference type="EMBL" id="CP044463">
    <property type="protein sequence ID" value="QIC66565.1"/>
    <property type="molecule type" value="Genomic_DNA"/>
</dbReference>
<evidence type="ECO:0000259" key="1">
    <source>
        <dbReference type="PROSITE" id="PS51186"/>
    </source>
</evidence>
<evidence type="ECO:0000313" key="2">
    <source>
        <dbReference type="EMBL" id="QIC66565.1"/>
    </source>
</evidence>
<dbReference type="AlphaFoldDB" id="A0AAE7BW47"/>
<dbReference type="PROSITE" id="PS51186">
    <property type="entry name" value="GNAT"/>
    <property type="match status" value="1"/>
</dbReference>
<gene>
    <name evidence="2" type="ORF">FSC10_03950</name>
</gene>
<accession>A0AAE7BW47</accession>
<sequence length="155" mass="18304">MIREGKVQDIPQIVHVVHDSIRSCVMDHQREETRIQTWLEAFTHSTLIVEMLYNDCWVYTVHDRVVGFLMVSDRGEIRMHYVSSGMQRMGYGTQLFYYMLDFMTPKKIDRLEIETTRTALPYYTKLGFQNTSPHMQDEPALHLFKALSSSTYPQF</sequence>
<dbReference type="SUPFAM" id="SSF55729">
    <property type="entry name" value="Acyl-CoA N-acyltransferases (Nat)"/>
    <property type="match status" value="1"/>
</dbReference>
<evidence type="ECO:0000313" key="3">
    <source>
        <dbReference type="Proteomes" id="UP000503505"/>
    </source>
</evidence>
<dbReference type="InterPro" id="IPR000182">
    <property type="entry name" value="GNAT_dom"/>
</dbReference>
<name>A0AAE7BW47_9GAMM</name>
<dbReference type="CDD" id="cd04301">
    <property type="entry name" value="NAT_SF"/>
    <property type="match status" value="1"/>
</dbReference>